<feature type="transmembrane region" description="Helical" evidence="9">
    <location>
        <begin position="114"/>
        <end position="132"/>
    </location>
</feature>
<feature type="domain" description="Major facilitator superfamily (MFS) profile" evidence="10">
    <location>
        <begin position="12"/>
        <end position="455"/>
    </location>
</feature>
<sequence>MVSSTRAYNWYISIIAAMCMVLYGYDASTYNSVQGSDNWLAWFGLTIDSVYILGLINTIYSIGAIISGWFVGGPVADFGGRRLGMGLGCFFTIFATMMQTFAPKGNLACFMAGRFFVGFGQGMALTAGPVYIGEMAPPEIRGFIMAFWQTFYSVGSFIAYWINYACSLHKAKLGEWDWKMVVIFQILVPLIIIVLLPFMPETPRWYIQKKGNLEAARKSLQRIRETEAEIEEEITVIREALEYEKEAISSSYSALFKDPSVRKRLYLAFVLNIGQQLTGQGSLNSFSTEIYKKVWTSSSTINLINALNATFGILFTLNATWTVDRFGRRWMFIVGALGMATCMLIVAVVGLATPGTTQKSEPVGIAIVFLLFLFIFFYKPTWGATTWIWTSEVFSMNVRAQAVGMCSQTQNVAQAIFNQFFPLFLKNTGFKCFFFFMAVNILLAIFVYFLIPETKQVPLEEIDVLFGGANHVDKGAQMLGIPEAQSGAHHVAEKDGRAHVREEENITPAA</sequence>
<dbReference type="InterPro" id="IPR005828">
    <property type="entry name" value="MFS_sugar_transport-like"/>
</dbReference>
<dbReference type="GeneID" id="63838503"/>
<feature type="transmembrane region" description="Helical" evidence="9">
    <location>
        <begin position="144"/>
        <end position="162"/>
    </location>
</feature>
<dbReference type="Gene3D" id="1.20.1250.20">
    <property type="entry name" value="MFS general substrate transporter like domains"/>
    <property type="match status" value="1"/>
</dbReference>
<accession>A0A9P4Y6X6</accession>
<feature type="transmembrane region" description="Helical" evidence="9">
    <location>
        <begin position="303"/>
        <end position="323"/>
    </location>
</feature>
<dbReference type="PANTHER" id="PTHR48022">
    <property type="entry name" value="PLASTIDIC GLUCOSE TRANSPORTER 4"/>
    <property type="match status" value="1"/>
</dbReference>
<dbReference type="Pfam" id="PF00083">
    <property type="entry name" value="Sugar_tr"/>
    <property type="match status" value="1"/>
</dbReference>
<dbReference type="InterPro" id="IPR020846">
    <property type="entry name" value="MFS_dom"/>
</dbReference>
<evidence type="ECO:0000256" key="9">
    <source>
        <dbReference type="SAM" id="Phobius"/>
    </source>
</evidence>
<keyword evidence="6 9" id="KW-0472">Membrane</keyword>
<evidence type="ECO:0000256" key="1">
    <source>
        <dbReference type="ARBA" id="ARBA00004141"/>
    </source>
</evidence>
<feature type="transmembrane region" description="Helical" evidence="9">
    <location>
        <begin position="7"/>
        <end position="25"/>
    </location>
</feature>
<dbReference type="OrthoDB" id="6612291at2759"/>
<evidence type="ECO:0000256" key="5">
    <source>
        <dbReference type="ARBA" id="ARBA00022989"/>
    </source>
</evidence>
<dbReference type="InterPro" id="IPR005829">
    <property type="entry name" value="Sugar_transporter_CS"/>
</dbReference>
<keyword evidence="4 9" id="KW-0812">Transmembrane</keyword>
<dbReference type="EMBL" id="MU032346">
    <property type="protein sequence ID" value="KAF3768069.1"/>
    <property type="molecule type" value="Genomic_DNA"/>
</dbReference>
<protein>
    <submittedName>
        <fullName evidence="11">General substrate transporter</fullName>
    </submittedName>
</protein>
<evidence type="ECO:0000313" key="11">
    <source>
        <dbReference type="EMBL" id="KAF3768069.1"/>
    </source>
</evidence>
<dbReference type="PRINTS" id="PR00171">
    <property type="entry name" value="SUGRTRNSPORT"/>
</dbReference>
<keyword evidence="12" id="KW-1185">Reference proteome</keyword>
<evidence type="ECO:0000313" key="12">
    <source>
        <dbReference type="Proteomes" id="UP000803844"/>
    </source>
</evidence>
<dbReference type="GO" id="GO:0005351">
    <property type="term" value="F:carbohydrate:proton symporter activity"/>
    <property type="evidence" value="ECO:0007669"/>
    <property type="project" value="TreeGrafter"/>
</dbReference>
<evidence type="ECO:0000256" key="2">
    <source>
        <dbReference type="ARBA" id="ARBA00010992"/>
    </source>
</evidence>
<feature type="transmembrane region" description="Helical" evidence="9">
    <location>
        <begin position="50"/>
        <end position="71"/>
    </location>
</feature>
<dbReference type="PROSITE" id="PS50850">
    <property type="entry name" value="MFS"/>
    <property type="match status" value="1"/>
</dbReference>
<feature type="transmembrane region" description="Helical" evidence="9">
    <location>
        <begin position="362"/>
        <end position="378"/>
    </location>
</feature>
<keyword evidence="3 7" id="KW-0813">Transport</keyword>
<evidence type="ECO:0000256" key="6">
    <source>
        <dbReference type="ARBA" id="ARBA00023136"/>
    </source>
</evidence>
<dbReference type="Proteomes" id="UP000803844">
    <property type="component" value="Unassembled WGS sequence"/>
</dbReference>
<feature type="transmembrane region" description="Helical" evidence="9">
    <location>
        <begin position="330"/>
        <end position="350"/>
    </location>
</feature>
<keyword evidence="8" id="KW-0175">Coiled coil</keyword>
<comment type="similarity">
    <text evidence="2 7">Belongs to the major facilitator superfamily. Sugar transporter (TC 2.A.1.1) family.</text>
</comment>
<keyword evidence="5 9" id="KW-1133">Transmembrane helix</keyword>
<comment type="subcellular location">
    <subcellularLocation>
        <location evidence="1">Membrane</location>
        <topology evidence="1">Multi-pass membrane protein</topology>
    </subcellularLocation>
</comment>
<name>A0A9P4Y6X6_CRYP1</name>
<dbReference type="PROSITE" id="PS00217">
    <property type="entry name" value="SUGAR_TRANSPORT_2"/>
    <property type="match status" value="1"/>
</dbReference>
<feature type="transmembrane region" description="Helical" evidence="9">
    <location>
        <begin position="182"/>
        <end position="200"/>
    </location>
</feature>
<feature type="transmembrane region" description="Helical" evidence="9">
    <location>
        <begin position="83"/>
        <end position="102"/>
    </location>
</feature>
<comment type="caution">
    <text evidence="11">The sequence shown here is derived from an EMBL/GenBank/DDBJ whole genome shotgun (WGS) entry which is preliminary data.</text>
</comment>
<evidence type="ECO:0000256" key="4">
    <source>
        <dbReference type="ARBA" id="ARBA00022692"/>
    </source>
</evidence>
<dbReference type="GO" id="GO:0016020">
    <property type="term" value="C:membrane"/>
    <property type="evidence" value="ECO:0007669"/>
    <property type="project" value="UniProtKB-SubCell"/>
</dbReference>
<feature type="coiled-coil region" evidence="8">
    <location>
        <begin position="213"/>
        <end position="240"/>
    </location>
</feature>
<proteinExistence type="inferred from homology"/>
<dbReference type="InterPro" id="IPR036259">
    <property type="entry name" value="MFS_trans_sf"/>
</dbReference>
<evidence type="ECO:0000256" key="8">
    <source>
        <dbReference type="SAM" id="Coils"/>
    </source>
</evidence>
<dbReference type="FunFam" id="1.20.1250.20:FF:000134">
    <property type="entry name" value="MFS sugar transporter protein"/>
    <property type="match status" value="1"/>
</dbReference>
<organism evidence="11 12">
    <name type="scientific">Cryphonectria parasitica (strain ATCC 38755 / EP155)</name>
    <dbReference type="NCBI Taxonomy" id="660469"/>
    <lineage>
        <taxon>Eukaryota</taxon>
        <taxon>Fungi</taxon>
        <taxon>Dikarya</taxon>
        <taxon>Ascomycota</taxon>
        <taxon>Pezizomycotina</taxon>
        <taxon>Sordariomycetes</taxon>
        <taxon>Sordariomycetidae</taxon>
        <taxon>Diaporthales</taxon>
        <taxon>Cryphonectriaceae</taxon>
        <taxon>Cryphonectria-Endothia species complex</taxon>
        <taxon>Cryphonectria</taxon>
    </lineage>
</organism>
<reference evidence="11" key="1">
    <citation type="journal article" date="2020" name="Phytopathology">
        <title>Genome sequence of the chestnut blight fungus Cryphonectria parasitica EP155: A fundamental resource for an archetypical invasive plant pathogen.</title>
        <authorList>
            <person name="Crouch J.A."/>
            <person name="Dawe A."/>
            <person name="Aerts A."/>
            <person name="Barry K."/>
            <person name="Churchill A.C.L."/>
            <person name="Grimwood J."/>
            <person name="Hillman B."/>
            <person name="Milgroom M.G."/>
            <person name="Pangilinan J."/>
            <person name="Smith M."/>
            <person name="Salamov A."/>
            <person name="Schmutz J."/>
            <person name="Yadav J."/>
            <person name="Grigoriev I.V."/>
            <person name="Nuss D."/>
        </authorList>
    </citation>
    <scope>NUCLEOTIDE SEQUENCE</scope>
    <source>
        <strain evidence="11">EP155</strain>
    </source>
</reference>
<feature type="transmembrane region" description="Helical" evidence="9">
    <location>
        <begin position="432"/>
        <end position="451"/>
    </location>
</feature>
<evidence type="ECO:0000256" key="7">
    <source>
        <dbReference type="RuleBase" id="RU003346"/>
    </source>
</evidence>
<gene>
    <name evidence="11" type="ORF">M406DRAFT_338709</name>
</gene>
<dbReference type="NCBIfam" id="TIGR00879">
    <property type="entry name" value="SP"/>
    <property type="match status" value="1"/>
</dbReference>
<evidence type="ECO:0000259" key="10">
    <source>
        <dbReference type="PROSITE" id="PS50850"/>
    </source>
</evidence>
<dbReference type="PANTHER" id="PTHR48022:SF46">
    <property type="entry name" value="SUGAR TRANSPORTER, PUTATIVE (AFU_ORTHOLOGUE AFUA_1G11830)-RELATED"/>
    <property type="match status" value="1"/>
</dbReference>
<dbReference type="InterPro" id="IPR003663">
    <property type="entry name" value="Sugar/inositol_transpt"/>
</dbReference>
<dbReference type="AlphaFoldDB" id="A0A9P4Y6X6"/>
<dbReference type="InterPro" id="IPR050360">
    <property type="entry name" value="MFS_Sugar_Transporters"/>
</dbReference>
<evidence type="ECO:0000256" key="3">
    <source>
        <dbReference type="ARBA" id="ARBA00022448"/>
    </source>
</evidence>
<dbReference type="RefSeq" id="XP_040779030.1">
    <property type="nucleotide sequence ID" value="XM_040921374.1"/>
</dbReference>
<dbReference type="SUPFAM" id="SSF103473">
    <property type="entry name" value="MFS general substrate transporter"/>
    <property type="match status" value="1"/>
</dbReference>